<sequence length="130" mass="14010">MSLDDVYNEAVDYGVEGAVPPGTPLGVARLSHVSRVFGAMMGGGLGFAMEVIEPDEFERAVEGFRYLDLGEVADLLADLVDSYGSADYDEQKETVLDRRLNEGDLLLDAFRRKVAVVPSDFGMHQPPGGG</sequence>
<proteinExistence type="predicted"/>
<dbReference type="Proteomes" id="UP000612585">
    <property type="component" value="Unassembled WGS sequence"/>
</dbReference>
<evidence type="ECO:0000313" key="2">
    <source>
        <dbReference type="Proteomes" id="UP000612585"/>
    </source>
</evidence>
<comment type="caution">
    <text evidence="1">The sequence shown here is derived from an EMBL/GenBank/DDBJ whole genome shotgun (WGS) entry which is preliminary data.</text>
</comment>
<keyword evidence="2" id="KW-1185">Reference proteome</keyword>
<dbReference type="AlphaFoldDB" id="A0A8J3ZK43"/>
<dbReference type="RefSeq" id="WP_204008944.1">
    <property type="nucleotide sequence ID" value="NZ_BOPG01000085.1"/>
</dbReference>
<dbReference type="EMBL" id="BOPG01000085">
    <property type="protein sequence ID" value="GIJ62976.1"/>
    <property type="molecule type" value="Genomic_DNA"/>
</dbReference>
<gene>
    <name evidence="1" type="ORF">Vau01_104920</name>
</gene>
<reference evidence="1" key="1">
    <citation type="submission" date="2021-01" db="EMBL/GenBank/DDBJ databases">
        <title>Whole genome shotgun sequence of Virgisporangium aurantiacum NBRC 16421.</title>
        <authorList>
            <person name="Komaki H."/>
            <person name="Tamura T."/>
        </authorList>
    </citation>
    <scope>NUCLEOTIDE SEQUENCE</scope>
    <source>
        <strain evidence="1">NBRC 16421</strain>
    </source>
</reference>
<protein>
    <submittedName>
        <fullName evidence="1">Uncharacterized protein</fullName>
    </submittedName>
</protein>
<organism evidence="1 2">
    <name type="scientific">Virgisporangium aurantiacum</name>
    <dbReference type="NCBI Taxonomy" id="175570"/>
    <lineage>
        <taxon>Bacteria</taxon>
        <taxon>Bacillati</taxon>
        <taxon>Actinomycetota</taxon>
        <taxon>Actinomycetes</taxon>
        <taxon>Micromonosporales</taxon>
        <taxon>Micromonosporaceae</taxon>
        <taxon>Virgisporangium</taxon>
    </lineage>
</organism>
<evidence type="ECO:0000313" key="1">
    <source>
        <dbReference type="EMBL" id="GIJ62976.1"/>
    </source>
</evidence>
<accession>A0A8J3ZK43</accession>
<name>A0A8J3ZK43_9ACTN</name>